<protein>
    <submittedName>
        <fullName evidence="3">Dienelactone hydrolase family protein</fullName>
    </submittedName>
</protein>
<keyword evidence="3" id="KW-0378">Hydrolase</keyword>
<dbReference type="EMBL" id="CP040077">
    <property type="protein sequence ID" value="QCP49851.1"/>
    <property type="molecule type" value="Genomic_DNA"/>
</dbReference>
<evidence type="ECO:0000259" key="1">
    <source>
        <dbReference type="Pfam" id="PF01738"/>
    </source>
</evidence>
<dbReference type="Gene3D" id="3.10.450.50">
    <property type="match status" value="1"/>
</dbReference>
<evidence type="ECO:0000313" key="3">
    <source>
        <dbReference type="EMBL" id="QCP49851.1"/>
    </source>
</evidence>
<dbReference type="InterPro" id="IPR032710">
    <property type="entry name" value="NTF2-like_dom_sf"/>
</dbReference>
<dbReference type="Proteomes" id="UP000298656">
    <property type="component" value="Chromosome 1"/>
</dbReference>
<dbReference type="InterPro" id="IPR029058">
    <property type="entry name" value="AB_hydrolase_fold"/>
</dbReference>
<dbReference type="PANTHER" id="PTHR46623:SF6">
    <property type="entry name" value="ALPHA_BETA-HYDROLASES SUPERFAMILY PROTEIN"/>
    <property type="match status" value="1"/>
</dbReference>
<gene>
    <name evidence="3" type="ORF">FAZ95_12105</name>
</gene>
<feature type="domain" description="SnoaL-like" evidence="2">
    <location>
        <begin position="242"/>
        <end position="356"/>
    </location>
</feature>
<dbReference type="Gene3D" id="3.40.50.1820">
    <property type="entry name" value="alpha/beta hydrolase"/>
    <property type="match status" value="1"/>
</dbReference>
<dbReference type="SUPFAM" id="SSF54427">
    <property type="entry name" value="NTF2-like"/>
    <property type="match status" value="1"/>
</dbReference>
<dbReference type="GO" id="GO:0016787">
    <property type="term" value="F:hydrolase activity"/>
    <property type="evidence" value="ECO:0007669"/>
    <property type="project" value="UniProtKB-KW"/>
</dbReference>
<sequence>MGGTTIRISGSGDRIFNGYLALPPAGSGPGLILCQEIFGVNAHIREVADRYAEEGYVVLAPDFFWRQVQGCELEPDEQGMQAALTLLEAFRDDEAVEDLQAALALLRERPEVTGGCGVIGYCLGGKLAYLAAAHTDAAVCVGYYGVGIEHLVDRADTLRSKLVLHFAGNDAHCDEPARAKIFAALGQRDGVSLYVYRGVDHAFARFGSPHFDKSASVLAHDRTIGALRRALGPHYDLEALWERHLQLEFETRDADATMQTMVAEPYVNHIPTMTGGVGYASLRRFYQYHFIHANPPDTRQVSISRTVGATQIVDEILFCFTHTSEIDWLLPGIPPTGRPVEIPLVGIVKFRGDKLCHEHIYWDQASVLVQIGLIDAARFPVAGIEAARKVMDETLPSNTLMKRWSESERLGR</sequence>
<dbReference type="Pfam" id="PF12680">
    <property type="entry name" value="SnoaL_2"/>
    <property type="match status" value="1"/>
</dbReference>
<dbReference type="PANTHER" id="PTHR46623">
    <property type="entry name" value="CARBOXYMETHYLENEBUTENOLIDASE-RELATED"/>
    <property type="match status" value="1"/>
</dbReference>
<dbReference type="InterPro" id="IPR002925">
    <property type="entry name" value="Dienelactn_hydro"/>
</dbReference>
<feature type="domain" description="Dienelactone hydrolase" evidence="1">
    <location>
        <begin position="16"/>
        <end position="229"/>
    </location>
</feature>
<dbReference type="SUPFAM" id="SSF53474">
    <property type="entry name" value="alpha/beta-Hydrolases"/>
    <property type="match status" value="1"/>
</dbReference>
<keyword evidence="4" id="KW-1185">Reference proteome</keyword>
<dbReference type="InterPro" id="IPR051049">
    <property type="entry name" value="Dienelactone_hydrolase-like"/>
</dbReference>
<dbReference type="Pfam" id="PF01738">
    <property type="entry name" value="DLH"/>
    <property type="match status" value="1"/>
</dbReference>
<reference evidence="3 4" key="1">
    <citation type="submission" date="2019-05" db="EMBL/GenBank/DDBJ databases">
        <title>Burkholderia sp. DHOD12, isolated from subtropical forest soil.</title>
        <authorList>
            <person name="Gao Z.-H."/>
            <person name="Qiu L.-H."/>
        </authorList>
    </citation>
    <scope>NUCLEOTIDE SEQUENCE [LARGE SCALE GENOMIC DNA]</scope>
    <source>
        <strain evidence="3 4">DHOD12</strain>
    </source>
</reference>
<proteinExistence type="predicted"/>
<dbReference type="KEGG" id="tvl:FAZ95_12105"/>
<dbReference type="InterPro" id="IPR037401">
    <property type="entry name" value="SnoaL-like"/>
</dbReference>
<evidence type="ECO:0000313" key="4">
    <source>
        <dbReference type="Proteomes" id="UP000298656"/>
    </source>
</evidence>
<dbReference type="RefSeq" id="WP_137332675.1">
    <property type="nucleotide sequence ID" value="NZ_CP040077.1"/>
</dbReference>
<name>A0A4P8IP65_9BURK</name>
<dbReference type="AlphaFoldDB" id="A0A4P8IP65"/>
<evidence type="ECO:0000259" key="2">
    <source>
        <dbReference type="Pfam" id="PF12680"/>
    </source>
</evidence>
<organism evidence="3 4">
    <name type="scientific">Trinickia violacea</name>
    <dbReference type="NCBI Taxonomy" id="2571746"/>
    <lineage>
        <taxon>Bacteria</taxon>
        <taxon>Pseudomonadati</taxon>
        <taxon>Pseudomonadota</taxon>
        <taxon>Betaproteobacteria</taxon>
        <taxon>Burkholderiales</taxon>
        <taxon>Burkholderiaceae</taxon>
        <taxon>Trinickia</taxon>
    </lineage>
</organism>
<dbReference type="OrthoDB" id="62567at2"/>
<accession>A0A4P8IP65</accession>